<feature type="domain" description="D-alanyl-D-alanine carboxypeptidase-like core" evidence="1">
    <location>
        <begin position="120"/>
        <end position="248"/>
    </location>
</feature>
<dbReference type="AlphaFoldDB" id="A0A8J3ARU4"/>
<keyword evidence="2" id="KW-0378">Hydrolase</keyword>
<dbReference type="GO" id="GO:0006508">
    <property type="term" value="P:proteolysis"/>
    <property type="evidence" value="ECO:0007669"/>
    <property type="project" value="InterPro"/>
</dbReference>
<dbReference type="Gene3D" id="3.30.1380.10">
    <property type="match status" value="1"/>
</dbReference>
<dbReference type="PANTHER" id="PTHR34385:SF1">
    <property type="entry name" value="PEPTIDOGLYCAN L-ALANYL-D-GLUTAMATE ENDOPEPTIDASE CWLK"/>
    <property type="match status" value="1"/>
</dbReference>
<dbReference type="InterPro" id="IPR058193">
    <property type="entry name" value="VanY/YodJ_core_dom"/>
</dbReference>
<accession>A0A8J3ARU4</accession>
<name>A0A8J3ARU4_9BACI</name>
<dbReference type="PANTHER" id="PTHR34385">
    <property type="entry name" value="D-ALANYL-D-ALANINE CARBOXYPEPTIDASE"/>
    <property type="match status" value="1"/>
</dbReference>
<dbReference type="EMBL" id="BMHB01000003">
    <property type="protein sequence ID" value="GGI17625.1"/>
    <property type="molecule type" value="Genomic_DNA"/>
</dbReference>
<organism evidence="2 3">
    <name type="scientific">Gottfriedia solisilvae</name>
    <dbReference type="NCBI Taxonomy" id="1516104"/>
    <lineage>
        <taxon>Bacteria</taxon>
        <taxon>Bacillati</taxon>
        <taxon>Bacillota</taxon>
        <taxon>Bacilli</taxon>
        <taxon>Bacillales</taxon>
        <taxon>Bacillaceae</taxon>
        <taxon>Gottfriedia</taxon>
    </lineage>
</organism>
<evidence type="ECO:0000313" key="2">
    <source>
        <dbReference type="EMBL" id="GGI17625.1"/>
    </source>
</evidence>
<dbReference type="InterPro" id="IPR003709">
    <property type="entry name" value="VanY-like_core_dom"/>
</dbReference>
<keyword evidence="2" id="KW-0645">Protease</keyword>
<comment type="caution">
    <text evidence="2">The sequence shown here is derived from an EMBL/GenBank/DDBJ whole genome shotgun (WGS) entry which is preliminary data.</text>
</comment>
<dbReference type="InterPro" id="IPR052179">
    <property type="entry name" value="DD-CPase-like"/>
</dbReference>
<protein>
    <submittedName>
        <fullName evidence="2">D-alanyl-D-alanine carboxypeptidase</fullName>
    </submittedName>
</protein>
<keyword evidence="3" id="KW-1185">Reference proteome</keyword>
<sequence>MSNVRKHRRRKNRTTILALSITTVLLVGTATVINSHKNEKTMVIKKNTHVKTDIVKNNDTLSFPDYDQTSQKDDSGLLEVLNIDSNLVLVNKNRKLPDGYEPEDLVYPSIPLNGAVKEKTRMRSEAAKALENLFAGALADGNTLTAVSGYRSYDRQVSLYNQYLETRGEEWTKAYSAFPGTSEHQTGLAMDVSSPSFGNALEVEFAETKEGKWLAEHAHEYGFIIRYPENKQDTTEYHYEPWHIRYVGVDYANYLYTKDLALEEAMPSEK</sequence>
<dbReference type="SUPFAM" id="SSF55166">
    <property type="entry name" value="Hedgehog/DD-peptidase"/>
    <property type="match status" value="1"/>
</dbReference>
<dbReference type="Pfam" id="PF02557">
    <property type="entry name" value="VanY"/>
    <property type="match status" value="1"/>
</dbReference>
<reference evidence="3" key="1">
    <citation type="journal article" date="2019" name="Int. J. Syst. Evol. Microbiol.">
        <title>The Global Catalogue of Microorganisms (GCM) 10K type strain sequencing project: providing services to taxonomists for standard genome sequencing and annotation.</title>
        <authorList>
            <consortium name="The Broad Institute Genomics Platform"/>
            <consortium name="The Broad Institute Genome Sequencing Center for Infectious Disease"/>
            <person name="Wu L."/>
            <person name="Ma J."/>
        </authorList>
    </citation>
    <scope>NUCLEOTIDE SEQUENCE [LARGE SCALE GENOMIC DNA]</scope>
    <source>
        <strain evidence="3">CGMCC 1.14993</strain>
    </source>
</reference>
<dbReference type="Proteomes" id="UP000626244">
    <property type="component" value="Unassembled WGS sequence"/>
</dbReference>
<keyword evidence="2" id="KW-0121">Carboxypeptidase</keyword>
<evidence type="ECO:0000313" key="3">
    <source>
        <dbReference type="Proteomes" id="UP000626244"/>
    </source>
</evidence>
<dbReference type="InterPro" id="IPR009045">
    <property type="entry name" value="Zn_M74/Hedgehog-like"/>
</dbReference>
<evidence type="ECO:0000259" key="1">
    <source>
        <dbReference type="Pfam" id="PF02557"/>
    </source>
</evidence>
<dbReference type="CDD" id="cd14852">
    <property type="entry name" value="LD-carboxypeptidase"/>
    <property type="match status" value="1"/>
</dbReference>
<dbReference type="GO" id="GO:0004180">
    <property type="term" value="F:carboxypeptidase activity"/>
    <property type="evidence" value="ECO:0007669"/>
    <property type="project" value="UniProtKB-KW"/>
</dbReference>
<proteinExistence type="predicted"/>
<dbReference type="RefSeq" id="WP_235821545.1">
    <property type="nucleotide sequence ID" value="NZ_BMHB01000003.1"/>
</dbReference>
<gene>
    <name evidence="2" type="ORF">GCM10007380_38880</name>
</gene>